<protein>
    <submittedName>
        <fullName evidence="1">Uncharacterized protein</fullName>
    </submittedName>
</protein>
<accession>A0ACC0BY90</accession>
<dbReference type="EMBL" id="CM044702">
    <property type="protein sequence ID" value="KAI5677549.1"/>
    <property type="molecule type" value="Genomic_DNA"/>
</dbReference>
<keyword evidence="2" id="KW-1185">Reference proteome</keyword>
<gene>
    <name evidence="1" type="ORF">M9H77_08499</name>
</gene>
<evidence type="ECO:0000313" key="1">
    <source>
        <dbReference type="EMBL" id="KAI5677549.1"/>
    </source>
</evidence>
<dbReference type="Proteomes" id="UP001060085">
    <property type="component" value="Linkage Group LG02"/>
</dbReference>
<reference evidence="2" key="1">
    <citation type="journal article" date="2023" name="Nat. Plants">
        <title>Single-cell RNA sequencing provides a high-resolution roadmap for understanding the multicellular compartmentation of specialized metabolism.</title>
        <authorList>
            <person name="Sun S."/>
            <person name="Shen X."/>
            <person name="Li Y."/>
            <person name="Li Y."/>
            <person name="Wang S."/>
            <person name="Li R."/>
            <person name="Zhang H."/>
            <person name="Shen G."/>
            <person name="Guo B."/>
            <person name="Wei J."/>
            <person name="Xu J."/>
            <person name="St-Pierre B."/>
            <person name="Chen S."/>
            <person name="Sun C."/>
        </authorList>
    </citation>
    <scope>NUCLEOTIDE SEQUENCE [LARGE SCALE GENOMIC DNA]</scope>
</reference>
<evidence type="ECO:0000313" key="2">
    <source>
        <dbReference type="Proteomes" id="UP001060085"/>
    </source>
</evidence>
<sequence length="169" mass="19968">MFKKRSPLLQRVSRLLKVPILISRLGKPIIPLKKSSWKMKKSMLLRHNYNYGYVKEYEFSPPNSPFIQNYYYRRNPILKKKGHIGNLLFLGKCLGRKKNYPLEVKVLPCIENTLIGRGYVSSEFSEEEADDDSIDERAEKFIEKFYEDMRLQRQHSVLRSNALMLHIDG</sequence>
<comment type="caution">
    <text evidence="1">The sequence shown here is derived from an EMBL/GenBank/DDBJ whole genome shotgun (WGS) entry which is preliminary data.</text>
</comment>
<proteinExistence type="predicted"/>
<organism evidence="1 2">
    <name type="scientific">Catharanthus roseus</name>
    <name type="common">Madagascar periwinkle</name>
    <name type="synonym">Vinca rosea</name>
    <dbReference type="NCBI Taxonomy" id="4058"/>
    <lineage>
        <taxon>Eukaryota</taxon>
        <taxon>Viridiplantae</taxon>
        <taxon>Streptophyta</taxon>
        <taxon>Embryophyta</taxon>
        <taxon>Tracheophyta</taxon>
        <taxon>Spermatophyta</taxon>
        <taxon>Magnoliopsida</taxon>
        <taxon>eudicotyledons</taxon>
        <taxon>Gunneridae</taxon>
        <taxon>Pentapetalae</taxon>
        <taxon>asterids</taxon>
        <taxon>lamiids</taxon>
        <taxon>Gentianales</taxon>
        <taxon>Apocynaceae</taxon>
        <taxon>Rauvolfioideae</taxon>
        <taxon>Vinceae</taxon>
        <taxon>Catharanthinae</taxon>
        <taxon>Catharanthus</taxon>
    </lineage>
</organism>
<name>A0ACC0BY90_CATRO</name>